<feature type="domain" description="Thiamine phosphate synthase/TenI" evidence="3">
    <location>
        <begin position="6"/>
        <end position="179"/>
    </location>
</feature>
<evidence type="ECO:0000259" key="3">
    <source>
        <dbReference type="Pfam" id="PF02581"/>
    </source>
</evidence>
<proteinExistence type="predicted"/>
<evidence type="ECO:0000256" key="1">
    <source>
        <dbReference type="ARBA" id="ARBA00004948"/>
    </source>
</evidence>
<dbReference type="RefSeq" id="WP_382421272.1">
    <property type="nucleotide sequence ID" value="NZ_JBHSCW010000003.1"/>
</dbReference>
<dbReference type="Gene3D" id="3.20.20.70">
    <property type="entry name" value="Aldolase class I"/>
    <property type="match status" value="1"/>
</dbReference>
<reference evidence="5" key="1">
    <citation type="journal article" date="2019" name="Int. J. Syst. Evol. Microbiol.">
        <title>The Global Catalogue of Microorganisms (GCM) 10K type strain sequencing project: providing services to taxonomists for standard genome sequencing and annotation.</title>
        <authorList>
            <consortium name="The Broad Institute Genomics Platform"/>
            <consortium name="The Broad Institute Genome Sequencing Center for Infectious Disease"/>
            <person name="Wu L."/>
            <person name="Ma J."/>
        </authorList>
    </citation>
    <scope>NUCLEOTIDE SEQUENCE [LARGE SCALE GENOMIC DNA]</scope>
    <source>
        <strain evidence="5">CECT 8472</strain>
    </source>
</reference>
<keyword evidence="2" id="KW-0784">Thiamine biosynthesis</keyword>
<accession>A0ABV8UJE4</accession>
<comment type="caution">
    <text evidence="4">The sequence shown here is derived from an EMBL/GenBank/DDBJ whole genome shotgun (WGS) entry which is preliminary data.</text>
</comment>
<dbReference type="InterPro" id="IPR036206">
    <property type="entry name" value="ThiamineP_synth_sf"/>
</dbReference>
<dbReference type="PANTHER" id="PTHR20857">
    <property type="entry name" value="THIAMINE-PHOSPHATE PYROPHOSPHORYLASE"/>
    <property type="match status" value="1"/>
</dbReference>
<comment type="pathway">
    <text evidence="1">Cofactor biosynthesis; thiamine diphosphate biosynthesis.</text>
</comment>
<dbReference type="Proteomes" id="UP001595799">
    <property type="component" value="Unassembled WGS sequence"/>
</dbReference>
<sequence length="203" mass="21516">MRSRLYLLTPPELASGGVVLSAFRDALGKALAAGDVASVLIRSGDTDEDRLGDCLDSLVPVIQQAGAAAILEDNADLALKADCDGIQIVADPQRQRTLRRRMGDQRILGVDCGSSRHLAMEAGELDADYVTLSAEDSELLSWWSELMEIPSVASEVTSLEAAAAAVRAGADFVAVGSAVWQNEEPPATVAAFNRLFDELAEDT</sequence>
<dbReference type="InterPro" id="IPR013785">
    <property type="entry name" value="Aldolase_TIM"/>
</dbReference>
<evidence type="ECO:0000256" key="2">
    <source>
        <dbReference type="ARBA" id="ARBA00022977"/>
    </source>
</evidence>
<name>A0ABV8UJE4_9PROT</name>
<dbReference type="CDD" id="cd00564">
    <property type="entry name" value="TMP_TenI"/>
    <property type="match status" value="1"/>
</dbReference>
<organism evidence="4 5">
    <name type="scientific">Fodinicurvata halophila</name>
    <dbReference type="NCBI Taxonomy" id="1419723"/>
    <lineage>
        <taxon>Bacteria</taxon>
        <taxon>Pseudomonadati</taxon>
        <taxon>Pseudomonadota</taxon>
        <taxon>Alphaproteobacteria</taxon>
        <taxon>Rhodospirillales</taxon>
        <taxon>Rhodovibrionaceae</taxon>
        <taxon>Fodinicurvata</taxon>
    </lineage>
</organism>
<dbReference type="PANTHER" id="PTHR20857:SF23">
    <property type="entry name" value="THIAMINE BIOSYNTHETIC BIFUNCTIONAL ENZYME"/>
    <property type="match status" value="1"/>
</dbReference>
<protein>
    <submittedName>
        <fullName evidence="4">Thiamine phosphate synthase</fullName>
    </submittedName>
</protein>
<dbReference type="EMBL" id="JBHSCW010000003">
    <property type="protein sequence ID" value="MFC4350928.1"/>
    <property type="molecule type" value="Genomic_DNA"/>
</dbReference>
<evidence type="ECO:0000313" key="5">
    <source>
        <dbReference type="Proteomes" id="UP001595799"/>
    </source>
</evidence>
<keyword evidence="5" id="KW-1185">Reference proteome</keyword>
<dbReference type="InterPro" id="IPR022998">
    <property type="entry name" value="ThiamineP_synth_TenI"/>
</dbReference>
<evidence type="ECO:0000313" key="4">
    <source>
        <dbReference type="EMBL" id="MFC4350928.1"/>
    </source>
</evidence>
<gene>
    <name evidence="4" type="ORF">ACFOW6_05165</name>
</gene>
<dbReference type="SUPFAM" id="SSF51391">
    <property type="entry name" value="Thiamin phosphate synthase"/>
    <property type="match status" value="1"/>
</dbReference>
<dbReference type="Pfam" id="PF02581">
    <property type="entry name" value="TMP-TENI"/>
    <property type="match status" value="1"/>
</dbReference>